<protein>
    <submittedName>
        <fullName evidence="1">Uncharacterized protein</fullName>
    </submittedName>
</protein>
<sequence>HSLANQIHQGLKTLLHKRGFIHGVEVDMIGEDIEIHLLNARRQRIRKESLSKGEQQMYATALLHGLVEESEIEFPVFIDSPMQKFDEEHAQNIVKYFYPSIAKQVILFPLLHKELTAREYALLAPHVARTYLIENRGPDQSVFRAVPPEQLFETYEELYH</sequence>
<organism evidence="1 2">
    <name type="scientific">Umezakia ovalisporum FSS-43</name>
    <dbReference type="NCBI Taxonomy" id="2740520"/>
    <lineage>
        <taxon>Bacteria</taxon>
        <taxon>Bacillati</taxon>
        <taxon>Cyanobacteriota</taxon>
        <taxon>Cyanophyceae</taxon>
        <taxon>Nostocales</taxon>
        <taxon>Nodulariaceae</taxon>
        <taxon>Umezakia</taxon>
    </lineage>
</organism>
<proteinExistence type="predicted"/>
<keyword evidence="2" id="KW-1185">Reference proteome</keyword>
<gene>
    <name evidence="1" type="ORF">NWP19_04845</name>
</gene>
<evidence type="ECO:0000313" key="2">
    <source>
        <dbReference type="Proteomes" id="UP001159371"/>
    </source>
</evidence>
<evidence type="ECO:0000313" key="1">
    <source>
        <dbReference type="EMBL" id="MDH6056128.1"/>
    </source>
</evidence>
<accession>A0ABT6K185</accession>
<comment type="caution">
    <text evidence="1">The sequence shown here is derived from an EMBL/GenBank/DDBJ whole genome shotgun (WGS) entry which is preliminary data.</text>
</comment>
<dbReference type="RefSeq" id="WP_390902754.1">
    <property type="nucleotide sequence ID" value="NZ_JANQDO010000033.1"/>
</dbReference>
<reference evidence="1 2" key="1">
    <citation type="journal article" date="2023" name="J. Phycol.">
        <title>Chrysosporum ovalisporum is synonymous with the true-branching cyanobacterium Umezakia natans (Nostocales/Aphanizomenonaceae).</title>
        <authorList>
            <person name="McGregor G.B."/>
            <person name="Sendall B.C."/>
            <person name="Niiyama Y."/>
            <person name="Tuji A."/>
            <person name="Willis A."/>
        </authorList>
    </citation>
    <scope>NUCLEOTIDE SEQUENCE [LARGE SCALE GENOMIC DNA]</scope>
    <source>
        <strain evidence="1 2">FSS-43</strain>
    </source>
</reference>
<dbReference type="EMBL" id="JANQDO010000033">
    <property type="protein sequence ID" value="MDH6056128.1"/>
    <property type="molecule type" value="Genomic_DNA"/>
</dbReference>
<name>A0ABT6K185_9CYAN</name>
<feature type="non-terminal residue" evidence="1">
    <location>
        <position position="1"/>
    </location>
</feature>
<dbReference type="Proteomes" id="UP001159371">
    <property type="component" value="Unassembled WGS sequence"/>
</dbReference>